<name>A0AAD3D1P8_9STRA</name>
<feature type="compositionally biased region" description="Basic and acidic residues" evidence="8">
    <location>
        <begin position="464"/>
        <end position="476"/>
    </location>
</feature>
<dbReference type="GO" id="GO:0000123">
    <property type="term" value="C:histone acetyltransferase complex"/>
    <property type="evidence" value="ECO:0007669"/>
    <property type="project" value="InterPro"/>
</dbReference>
<keyword evidence="7" id="KW-0539">Nucleus</keyword>
<keyword evidence="5" id="KW-0175">Coiled coil</keyword>
<evidence type="ECO:0000256" key="7">
    <source>
        <dbReference type="ARBA" id="ARBA00023242"/>
    </source>
</evidence>
<feature type="compositionally biased region" description="Basic and acidic residues" evidence="8">
    <location>
        <begin position="406"/>
        <end position="432"/>
    </location>
</feature>
<evidence type="ECO:0000313" key="10">
    <source>
        <dbReference type="Proteomes" id="UP001054902"/>
    </source>
</evidence>
<feature type="region of interest" description="Disordered" evidence="8">
    <location>
        <begin position="261"/>
        <end position="315"/>
    </location>
</feature>
<feature type="region of interest" description="Disordered" evidence="8">
    <location>
        <begin position="355"/>
        <end position="530"/>
    </location>
</feature>
<evidence type="ECO:0000256" key="6">
    <source>
        <dbReference type="ARBA" id="ARBA00023163"/>
    </source>
</evidence>
<evidence type="ECO:0000256" key="1">
    <source>
        <dbReference type="ARBA" id="ARBA00004123"/>
    </source>
</evidence>
<dbReference type="InterPro" id="IPR015418">
    <property type="entry name" value="Eaf6"/>
</dbReference>
<evidence type="ECO:0000256" key="8">
    <source>
        <dbReference type="SAM" id="MobiDB-lite"/>
    </source>
</evidence>
<feature type="compositionally biased region" description="Polar residues" evidence="8">
    <location>
        <begin position="435"/>
        <end position="447"/>
    </location>
</feature>
<evidence type="ECO:0000256" key="5">
    <source>
        <dbReference type="ARBA" id="ARBA00023054"/>
    </source>
</evidence>
<feature type="compositionally biased region" description="Basic and acidic residues" evidence="8">
    <location>
        <begin position="362"/>
        <end position="371"/>
    </location>
</feature>
<dbReference type="Pfam" id="PF09340">
    <property type="entry name" value="NuA4"/>
    <property type="match status" value="1"/>
</dbReference>
<comment type="subcellular location">
    <subcellularLocation>
        <location evidence="1">Nucleus</location>
    </subcellularLocation>
</comment>
<organism evidence="9 10">
    <name type="scientific">Chaetoceros tenuissimus</name>
    <dbReference type="NCBI Taxonomy" id="426638"/>
    <lineage>
        <taxon>Eukaryota</taxon>
        <taxon>Sar</taxon>
        <taxon>Stramenopiles</taxon>
        <taxon>Ochrophyta</taxon>
        <taxon>Bacillariophyta</taxon>
        <taxon>Coscinodiscophyceae</taxon>
        <taxon>Chaetocerotophycidae</taxon>
        <taxon>Chaetocerotales</taxon>
        <taxon>Chaetocerotaceae</taxon>
        <taxon>Chaetoceros</taxon>
    </lineage>
</organism>
<dbReference type="EMBL" id="BLLK01000047">
    <property type="protein sequence ID" value="GFH54494.1"/>
    <property type="molecule type" value="Genomic_DNA"/>
</dbReference>
<keyword evidence="3" id="KW-0156">Chromatin regulator</keyword>
<protein>
    <recommendedName>
        <fullName evidence="11">Chromatin modification-related protein EAF6</fullName>
    </recommendedName>
</protein>
<dbReference type="AlphaFoldDB" id="A0AAD3D1P8"/>
<proteinExistence type="inferred from homology"/>
<evidence type="ECO:0000256" key="2">
    <source>
        <dbReference type="ARBA" id="ARBA00010916"/>
    </source>
</evidence>
<dbReference type="Proteomes" id="UP001054902">
    <property type="component" value="Unassembled WGS sequence"/>
</dbReference>
<evidence type="ECO:0008006" key="11">
    <source>
        <dbReference type="Google" id="ProtNLM"/>
    </source>
</evidence>
<feature type="compositionally biased region" description="Basic and acidic residues" evidence="8">
    <location>
        <begin position="378"/>
        <end position="387"/>
    </location>
</feature>
<evidence type="ECO:0000256" key="3">
    <source>
        <dbReference type="ARBA" id="ARBA00022853"/>
    </source>
</evidence>
<sequence length="530" mass="58572">MEPGDPNFPHEEYALLLGLTGAGSAKGFRNDMPSKNASSIILSDLHKEARPSGVVLPKVLRRKLRLQTKFENQISTEKENAEALSKENLLQKSSAAIDEMAATSLVDRVAHQDAKRLHSKSPMAQAQSVYDAAVEGDKDDISKHLPEDYEIPRAYRKVNKSRVFSCLELEKKMSKANAVLLDIQKQLYRGEEMYFQDTDTHGNIYKGWEAFIDAKPEHIGIQDVESVAIDDEAALLGMTTTSSVPTRKMHADNRWFSNSSFGMENGGVKKSSKKKGQRKSVTPTTALLHGTRSLTPQNIRRGSPIPPTSSNEVTKSVVEAQQVATTSSSIQELPTTEVASSSANVLHTYSVSSLSQPQEQLKSSEDSKADEPTINTVIKEEEVKEDSSAGVEVIDDKVQSTEANIQEDKQNLEEVKTTSKLEEEKTTSKLDEIQSDASVKETSATSPKTEENVNAKDSAASTIEKSEDMEVEKETTTDETDGKDDIETEADAANQNKGQKRKQEDMDETSQEENKDADTRSSSRLRKRRK</sequence>
<gene>
    <name evidence="9" type="ORF">CTEN210_10970</name>
</gene>
<feature type="compositionally biased region" description="Basic and acidic residues" evidence="8">
    <location>
        <begin position="512"/>
        <end position="521"/>
    </location>
</feature>
<keyword evidence="4" id="KW-0805">Transcription regulation</keyword>
<feature type="compositionally biased region" description="Acidic residues" evidence="8">
    <location>
        <begin position="477"/>
        <end position="490"/>
    </location>
</feature>
<evidence type="ECO:0000256" key="4">
    <source>
        <dbReference type="ARBA" id="ARBA00023015"/>
    </source>
</evidence>
<keyword evidence="6" id="KW-0804">Transcription</keyword>
<dbReference type="GO" id="GO:0006325">
    <property type="term" value="P:chromatin organization"/>
    <property type="evidence" value="ECO:0007669"/>
    <property type="project" value="UniProtKB-KW"/>
</dbReference>
<evidence type="ECO:0000313" key="9">
    <source>
        <dbReference type="EMBL" id="GFH54494.1"/>
    </source>
</evidence>
<accession>A0AAD3D1P8</accession>
<dbReference type="GO" id="GO:0005634">
    <property type="term" value="C:nucleus"/>
    <property type="evidence" value="ECO:0007669"/>
    <property type="project" value="UniProtKB-SubCell"/>
</dbReference>
<comment type="caution">
    <text evidence="9">The sequence shown here is derived from an EMBL/GenBank/DDBJ whole genome shotgun (WGS) entry which is preliminary data.</text>
</comment>
<comment type="similarity">
    <text evidence="2">Belongs to the EAF6 family.</text>
</comment>
<reference evidence="9 10" key="1">
    <citation type="journal article" date="2021" name="Sci. Rep.">
        <title>The genome of the diatom Chaetoceros tenuissimus carries an ancient integrated fragment of an extant virus.</title>
        <authorList>
            <person name="Hongo Y."/>
            <person name="Kimura K."/>
            <person name="Takaki Y."/>
            <person name="Yoshida Y."/>
            <person name="Baba S."/>
            <person name="Kobayashi G."/>
            <person name="Nagasaki K."/>
            <person name="Hano T."/>
            <person name="Tomaru Y."/>
        </authorList>
    </citation>
    <scope>NUCLEOTIDE SEQUENCE [LARGE SCALE GENOMIC DNA]</scope>
    <source>
        <strain evidence="9 10">NIES-3715</strain>
    </source>
</reference>
<keyword evidence="10" id="KW-1185">Reference proteome</keyword>